<reference evidence="2 3" key="1">
    <citation type="submission" date="2020-02" db="EMBL/GenBank/DDBJ databases">
        <title>Genomic Insights into the Phylogeny and Genetic Plasticity of the Human and Animal Enteric Pathogen Clostridium perfringens.</title>
        <authorList>
            <person name="Feng Y."/>
            <person name="Hu Y."/>
        </authorList>
    </citation>
    <scope>NUCLEOTIDE SEQUENCE [LARGE SCALE GENOMIC DNA]</scope>
    <source>
        <strain evidence="2 3">CP-40</strain>
    </source>
</reference>
<evidence type="ECO:0000313" key="3">
    <source>
        <dbReference type="Proteomes" id="UP000481454"/>
    </source>
</evidence>
<sequence length="257" mass="30633">MEGISVFGSIYKTYEYDMFKFIKGNRKLNVATVNKLERSMKEEQLIIPIAVNENYEIIDGQHRLSCCKKLRLPVYYYILNGYSQEQMKRANLISTNWNKDDFLNTYITQGLKDYITFHELKEFYGIITTDLIKIISRVKKVSTVSLNLDFEKGRLSIDEEEKEEILEFLFSLEDFSGFSDYKRSKFISAFLDLYYYKKYEHKTMQMKLITNSISLVQQPTKEEYISLLCKIYSKRNRQGNSIYYDIKTKKFYTTELD</sequence>
<dbReference type="AlphaFoldDB" id="A0AAP7BV11"/>
<organism evidence="2 3">
    <name type="scientific">Clostridium perfringens</name>
    <dbReference type="NCBI Taxonomy" id="1502"/>
    <lineage>
        <taxon>Bacteria</taxon>
        <taxon>Bacillati</taxon>
        <taxon>Bacillota</taxon>
        <taxon>Clostridia</taxon>
        <taxon>Eubacteriales</taxon>
        <taxon>Clostridiaceae</taxon>
        <taxon>Clostridium</taxon>
    </lineage>
</organism>
<dbReference type="RefSeq" id="WP_003458468.1">
    <property type="nucleotide sequence ID" value="NZ_CATNWX010000001.1"/>
</dbReference>
<evidence type="ECO:0000259" key="1">
    <source>
        <dbReference type="SMART" id="SM00470"/>
    </source>
</evidence>
<proteinExistence type="predicted"/>
<accession>A0AAP7BV11</accession>
<gene>
    <name evidence="2" type="ORF">G6Z34_04650</name>
</gene>
<feature type="domain" description="ParB-like N-terminal" evidence="1">
    <location>
        <begin position="14"/>
        <end position="96"/>
    </location>
</feature>
<name>A0AAP7BV11_CLOPF</name>
<evidence type="ECO:0000313" key="2">
    <source>
        <dbReference type="EMBL" id="NGU29408.1"/>
    </source>
</evidence>
<dbReference type="SUPFAM" id="SSF110849">
    <property type="entry name" value="ParB/Sulfiredoxin"/>
    <property type="match status" value="1"/>
</dbReference>
<protein>
    <submittedName>
        <fullName evidence="2">ParB N-terminal domain-containing protein</fullName>
    </submittedName>
</protein>
<comment type="caution">
    <text evidence="2">The sequence shown here is derived from an EMBL/GenBank/DDBJ whole genome shotgun (WGS) entry which is preliminary data.</text>
</comment>
<dbReference type="EMBL" id="JAALLZ010000001">
    <property type="protein sequence ID" value="NGU29408.1"/>
    <property type="molecule type" value="Genomic_DNA"/>
</dbReference>
<dbReference type="SMART" id="SM00470">
    <property type="entry name" value="ParB"/>
    <property type="match status" value="1"/>
</dbReference>
<dbReference type="Pfam" id="PF02195">
    <property type="entry name" value="ParB_N"/>
    <property type="match status" value="1"/>
</dbReference>
<dbReference type="Proteomes" id="UP000481454">
    <property type="component" value="Unassembled WGS sequence"/>
</dbReference>
<dbReference type="InterPro" id="IPR003115">
    <property type="entry name" value="ParB_N"/>
</dbReference>
<dbReference type="InterPro" id="IPR036086">
    <property type="entry name" value="ParB/Sulfiredoxin_sf"/>
</dbReference>
<dbReference type="Gene3D" id="3.90.1530.10">
    <property type="entry name" value="Conserved hypothetical protein from pyrococcus furiosus pfu- 392566-001, ParB domain"/>
    <property type="match status" value="1"/>
</dbReference>